<evidence type="ECO:0000313" key="3">
    <source>
        <dbReference type="Proteomes" id="UP000808906"/>
    </source>
</evidence>
<evidence type="ECO:0000313" key="2">
    <source>
        <dbReference type="EMBL" id="NKT78258.1"/>
    </source>
</evidence>
<name>A0A9Q2P4D6_RHOHA</name>
<accession>A0A9Q2P4D6</accession>
<reference evidence="1" key="1">
    <citation type="submission" date="2019-11" db="EMBL/GenBank/DDBJ databases">
        <title>Spread of Macrolides and rifampicin resistant Rhodococcus equi in clinical isolates in the USA.</title>
        <authorList>
            <person name="Alvarez-Narvaez S."/>
            <person name="Huber L."/>
            <person name="Cohen N.D."/>
            <person name="Slovis N."/>
            <person name="Greiter M."/>
            <person name="Giguere S."/>
            <person name="Hart K."/>
        </authorList>
    </citation>
    <scope>NUCLEOTIDE SEQUENCE</scope>
    <source>
        <strain evidence="1">Lh_17</strain>
    </source>
</reference>
<dbReference type="Proteomes" id="UP000808906">
    <property type="component" value="Unassembled WGS sequence"/>
</dbReference>
<evidence type="ECO:0000313" key="1">
    <source>
        <dbReference type="EMBL" id="MBM4565390.1"/>
    </source>
</evidence>
<gene>
    <name evidence="1" type="ORF">GS441_08080</name>
    <name evidence="2" type="ORF">GS882_09120</name>
</gene>
<reference evidence="2" key="2">
    <citation type="journal article" date="2020" name="Environ. Microbiol.">
        <title>The novel and transferable erm(51) gene confers Macrolides, Lincosamides, and Streptogramins B (MLSB) resistance to clonal Rhodococcus equi in the environment.</title>
        <authorList>
            <person name="Huber L."/>
            <person name="Giguere S."/>
            <person name="Slovis N.M."/>
            <person name="Alvarez-Narvaez S."/>
            <person name="Hart K.A."/>
            <person name="Greiter M."/>
            <person name="Morris E.R.A."/>
            <person name="Cohen N.D."/>
        </authorList>
    </citation>
    <scope>NUCLEOTIDE SEQUENCE</scope>
    <source>
        <strain evidence="2">Lh_116_1</strain>
    </source>
</reference>
<dbReference type="RefSeq" id="WP_205914957.1">
    <property type="nucleotide sequence ID" value="NZ_JAJNNF010000020.1"/>
</dbReference>
<dbReference type="Proteomes" id="UP000603463">
    <property type="component" value="Unassembled WGS sequence"/>
</dbReference>
<proteinExistence type="predicted"/>
<dbReference type="EMBL" id="WUXR01000002">
    <property type="protein sequence ID" value="MBM4565390.1"/>
    <property type="molecule type" value="Genomic_DNA"/>
</dbReference>
<dbReference type="EMBL" id="WVBC01000030">
    <property type="protein sequence ID" value="NKT78258.1"/>
    <property type="molecule type" value="Genomic_DNA"/>
</dbReference>
<dbReference type="AlphaFoldDB" id="A0A9Q2P4D6"/>
<comment type="caution">
    <text evidence="1">The sequence shown here is derived from an EMBL/GenBank/DDBJ whole genome shotgun (WGS) entry which is preliminary data.</text>
</comment>
<protein>
    <submittedName>
        <fullName evidence="1">Uncharacterized protein</fullName>
    </submittedName>
</protein>
<organism evidence="1 3">
    <name type="scientific">Rhodococcus hoagii</name>
    <name type="common">Corynebacterium equii</name>
    <dbReference type="NCBI Taxonomy" id="43767"/>
    <lineage>
        <taxon>Bacteria</taxon>
        <taxon>Bacillati</taxon>
        <taxon>Actinomycetota</taxon>
        <taxon>Actinomycetes</taxon>
        <taxon>Mycobacteriales</taxon>
        <taxon>Nocardiaceae</taxon>
        <taxon>Prescottella</taxon>
    </lineage>
</organism>
<sequence length="120" mass="12975">MSEEDAVFELDDPMVGELGRFLQNAPLSNGTYARIPSGQSELLAQAALNWLNLLVWDGGEWAPRAQIEAAEFGDVEMTVLSDGEAVKLRHIPTGEIALGADAHEAWIALKRKVMEVAGDA</sequence>